<dbReference type="Proteomes" id="UP000265864">
    <property type="component" value="Chromosome"/>
</dbReference>
<sequence>MLSKDRINSFIRKPLDAGLTRSEQMEMATELLSLREQLAELKALQSVNVGTIQDELIEKVGVMCDQATNIEEKNVYGHAYCVLKYGILPYLRKQG</sequence>
<gene>
    <name evidence="1" type="ORF">DXZ79_14465</name>
</gene>
<evidence type="ECO:0000313" key="1">
    <source>
        <dbReference type="EMBL" id="AYD44790.1"/>
    </source>
</evidence>
<reference evidence="1 2" key="1">
    <citation type="submission" date="2018-09" db="EMBL/GenBank/DDBJ databases">
        <title>Yersinia kristensenii subsp. rochesterensis subsp. nov., Isolated from Human Feces.</title>
        <authorList>
            <person name="Cunningham S.A."/>
            <person name="Jeraldo P."/>
            <person name="Patel R."/>
        </authorList>
    </citation>
    <scope>NUCLEOTIDE SEQUENCE [LARGE SCALE GENOMIC DNA]</scope>
    <source>
        <strain evidence="1 2">ATCC BAA-2637</strain>
    </source>
</reference>
<organism evidence="1 2">
    <name type="scientific">Yersinia rochesterensis</name>
    <dbReference type="NCBI Taxonomy" id="1604335"/>
    <lineage>
        <taxon>Bacteria</taxon>
        <taxon>Pseudomonadati</taxon>
        <taxon>Pseudomonadota</taxon>
        <taxon>Gammaproteobacteria</taxon>
        <taxon>Enterobacterales</taxon>
        <taxon>Yersiniaceae</taxon>
        <taxon>Yersinia</taxon>
    </lineage>
</organism>
<dbReference type="AlphaFoldDB" id="A0A8D4SR47"/>
<accession>A0A8D4SR47</accession>
<dbReference type="EMBL" id="CP032482">
    <property type="protein sequence ID" value="AYD44790.1"/>
    <property type="molecule type" value="Genomic_DNA"/>
</dbReference>
<evidence type="ECO:0000313" key="2">
    <source>
        <dbReference type="Proteomes" id="UP000265864"/>
    </source>
</evidence>
<dbReference type="GeneID" id="82551949"/>
<dbReference type="RefSeq" id="WP_120011395.1">
    <property type="nucleotide sequence ID" value="NZ_CP032482.1"/>
</dbReference>
<proteinExistence type="predicted"/>
<name>A0A8D4SR47_9GAMM</name>
<protein>
    <submittedName>
        <fullName evidence="1">Uncharacterized protein</fullName>
    </submittedName>
</protein>